<dbReference type="Proteomes" id="UP000032250">
    <property type="component" value="Unassembled WGS sequence"/>
</dbReference>
<evidence type="ECO:0000313" key="2">
    <source>
        <dbReference type="EMBL" id="KIS22207.1"/>
    </source>
</evidence>
<reference evidence="2 3" key="1">
    <citation type="submission" date="2014-06" db="EMBL/GenBank/DDBJ databases">
        <title>Genome characterization of distinct group I Clostridium botulinum lineages.</title>
        <authorList>
            <person name="Giordani F."/>
            <person name="Anselmo A."/>
            <person name="Fillo S."/>
            <person name="Palozzi A.M."/>
            <person name="Fortunato A."/>
            <person name="Gentile B."/>
            <person name="Ciammaruconi A."/>
            <person name="Anniballi F."/>
            <person name="De Medici D."/>
            <person name="Lista F."/>
        </authorList>
    </citation>
    <scope>NUCLEOTIDE SEQUENCE [LARGE SCALE GENOMIC DNA]</scope>
    <source>
        <strain evidence="2 3">B2 450</strain>
    </source>
</reference>
<dbReference type="RefSeq" id="WP_043032551.1">
    <property type="nucleotide sequence ID" value="NZ_JXSU01000008.1"/>
</dbReference>
<organism evidence="2 3">
    <name type="scientific">Clostridium botulinum B2 450</name>
    <dbReference type="NCBI Taxonomy" id="1379739"/>
    <lineage>
        <taxon>Bacteria</taxon>
        <taxon>Bacillati</taxon>
        <taxon>Bacillota</taxon>
        <taxon>Clostridia</taxon>
        <taxon>Eubacteriales</taxon>
        <taxon>Clostridiaceae</taxon>
        <taxon>Clostridium</taxon>
    </lineage>
</organism>
<feature type="domain" description="Zinc-ribbon 15" evidence="1">
    <location>
        <begin position="23"/>
        <end position="123"/>
    </location>
</feature>
<dbReference type="PATRIC" id="fig|1379739.3.peg.3831"/>
<dbReference type="EMBL" id="JXSU01000008">
    <property type="protein sequence ID" value="KIS22207.1"/>
    <property type="molecule type" value="Genomic_DNA"/>
</dbReference>
<accession>A0A0D1BQV9</accession>
<comment type="caution">
    <text evidence="2">The sequence shown here is derived from an EMBL/GenBank/DDBJ whole genome shotgun (WGS) entry which is preliminary data.</text>
</comment>
<dbReference type="OrthoDB" id="4377018at2"/>
<evidence type="ECO:0000259" key="1">
    <source>
        <dbReference type="Pfam" id="PF17032"/>
    </source>
</evidence>
<dbReference type="InterPro" id="IPR053281">
    <property type="entry name" value="Double_zinc_ribbon"/>
</dbReference>
<proteinExistence type="predicted"/>
<gene>
    <name evidence="2" type="ORF">N495_17260</name>
</gene>
<dbReference type="Pfam" id="PF17032">
    <property type="entry name" value="Zn_ribbon_15"/>
    <property type="match status" value="1"/>
</dbReference>
<dbReference type="PANTHER" id="PTHR36718">
    <property type="entry name" value="OS05G0435400 PROTEIN"/>
    <property type="match status" value="1"/>
</dbReference>
<dbReference type="PANTHER" id="PTHR36718:SF1">
    <property type="entry name" value="DOUBLE ZINC RIBBON PROTEIN MJ0416"/>
    <property type="match status" value="1"/>
</dbReference>
<evidence type="ECO:0000313" key="3">
    <source>
        <dbReference type="Proteomes" id="UP000032250"/>
    </source>
</evidence>
<dbReference type="InterPro" id="IPR031493">
    <property type="entry name" value="Zinc_ribbon_15"/>
</dbReference>
<dbReference type="HOGENOM" id="CLU_138383_0_0_9"/>
<dbReference type="AlphaFoldDB" id="A0A0D1BQV9"/>
<sequence length="128" mass="15160">MFFFGIFGINTKQEEIEDFENLVCKKCGILSRYTVIKTYNVFHFFFIPLIKWGEKYYLKSRCCNTIYAISKENLDRVKVERSFNNIHLEEIYTESSSDNNDTMICSNCGRAINCSFKYCPHCGEKLYF</sequence>
<name>A0A0D1BQV9_CLOBO</name>
<protein>
    <recommendedName>
        <fullName evidence="1">Zinc-ribbon 15 domain-containing protein</fullName>
    </recommendedName>
</protein>